<dbReference type="InterPro" id="IPR036894">
    <property type="entry name" value="YbaB-like_sf"/>
</dbReference>
<dbReference type="SUPFAM" id="SSF82607">
    <property type="entry name" value="YbaB-like"/>
    <property type="match status" value="1"/>
</dbReference>
<gene>
    <name evidence="3" type="ORF">UX60_C0020G0005</name>
</gene>
<keyword evidence="2" id="KW-0175">Coiled coil</keyword>
<dbReference type="EMBL" id="LCMV01000020">
    <property type="protein sequence ID" value="KKU43627.1"/>
    <property type="molecule type" value="Genomic_DNA"/>
</dbReference>
<dbReference type="InterPro" id="IPR004401">
    <property type="entry name" value="YbaB/EbfC"/>
</dbReference>
<comment type="caution">
    <text evidence="3">The sequence shown here is derived from an EMBL/GenBank/DDBJ whole genome shotgun (WGS) entry which is preliminary data.</text>
</comment>
<proteinExistence type="predicted"/>
<dbReference type="Pfam" id="PF02575">
    <property type="entry name" value="YbaB_DNA_bd"/>
    <property type="match status" value="1"/>
</dbReference>
<dbReference type="NCBIfam" id="TIGR00103">
    <property type="entry name" value="DNA_YbaB_EbfC"/>
    <property type="match status" value="1"/>
</dbReference>
<reference evidence="3 4" key="1">
    <citation type="journal article" date="2015" name="Nature">
        <title>rRNA introns, odd ribosomes, and small enigmatic genomes across a large radiation of phyla.</title>
        <authorList>
            <person name="Brown C.T."/>
            <person name="Hug L.A."/>
            <person name="Thomas B.C."/>
            <person name="Sharon I."/>
            <person name="Castelle C.J."/>
            <person name="Singh A."/>
            <person name="Wilkins M.J."/>
            <person name="Williams K.H."/>
            <person name="Banfield J.F."/>
        </authorList>
    </citation>
    <scope>NUCLEOTIDE SEQUENCE [LARGE SCALE GENOMIC DNA]</scope>
</reference>
<dbReference type="PANTHER" id="PTHR33449">
    <property type="entry name" value="NUCLEOID-ASSOCIATED PROTEIN YBAB"/>
    <property type="match status" value="1"/>
</dbReference>
<name>A0A0G1QFM8_9BACT</name>
<organism evidence="3 4">
    <name type="scientific">Berkelbacteria bacterium GW2011_GWA2_46_7</name>
    <dbReference type="NCBI Taxonomy" id="1618335"/>
    <lineage>
        <taxon>Bacteria</taxon>
        <taxon>Candidatus Berkelbacteria</taxon>
    </lineage>
</organism>
<dbReference type="PANTHER" id="PTHR33449:SF1">
    <property type="entry name" value="NUCLEOID-ASSOCIATED PROTEIN YBAB"/>
    <property type="match status" value="1"/>
</dbReference>
<protein>
    <recommendedName>
        <fullName evidence="5">Nucleoid-associated protein</fullName>
    </recommendedName>
</protein>
<evidence type="ECO:0000256" key="2">
    <source>
        <dbReference type="SAM" id="Coils"/>
    </source>
</evidence>
<dbReference type="PIRSF" id="PIRSF004555">
    <property type="entry name" value="UCP004555"/>
    <property type="match status" value="1"/>
</dbReference>
<accession>A0A0G1QFM8</accession>
<dbReference type="AlphaFoldDB" id="A0A0G1QFM8"/>
<dbReference type="GO" id="GO:0003677">
    <property type="term" value="F:DNA binding"/>
    <property type="evidence" value="ECO:0007669"/>
    <property type="project" value="UniProtKB-KW"/>
</dbReference>
<sequence length="103" mass="11441">MALPNFGQMKDMYGLAKKAKQMQKELKDLEVEGRSSNGEVTVVVSGEMKIVSIDIAEHMLEPSKKRELEDIIKETVAKALATAQSESATRMQPLLKDMNFPGM</sequence>
<evidence type="ECO:0000256" key="1">
    <source>
        <dbReference type="ARBA" id="ARBA00023125"/>
    </source>
</evidence>
<evidence type="ECO:0000313" key="4">
    <source>
        <dbReference type="Proteomes" id="UP000034487"/>
    </source>
</evidence>
<evidence type="ECO:0000313" key="3">
    <source>
        <dbReference type="EMBL" id="KKU43627.1"/>
    </source>
</evidence>
<dbReference type="Gene3D" id="3.30.1310.10">
    <property type="entry name" value="Nucleoid-associated protein YbaB-like domain"/>
    <property type="match status" value="1"/>
</dbReference>
<dbReference type="Proteomes" id="UP000034487">
    <property type="component" value="Unassembled WGS sequence"/>
</dbReference>
<feature type="coiled-coil region" evidence="2">
    <location>
        <begin position="12"/>
        <end position="39"/>
    </location>
</feature>
<evidence type="ECO:0008006" key="5">
    <source>
        <dbReference type="Google" id="ProtNLM"/>
    </source>
</evidence>
<keyword evidence="1" id="KW-0238">DNA-binding</keyword>